<proteinExistence type="predicted"/>
<evidence type="ECO:0000313" key="2">
    <source>
        <dbReference type="Proteomes" id="UP000629025"/>
    </source>
</evidence>
<protein>
    <submittedName>
        <fullName evidence="1">Uncharacterized protein</fullName>
    </submittedName>
</protein>
<comment type="caution">
    <text evidence="1">The sequence shown here is derived from an EMBL/GenBank/DDBJ whole genome shotgun (WGS) entry which is preliminary data.</text>
</comment>
<keyword evidence="2" id="KW-1185">Reference proteome</keyword>
<dbReference type="RefSeq" id="WP_188745595.1">
    <property type="nucleotide sequence ID" value="NZ_BMIJ01000001.1"/>
</dbReference>
<gene>
    <name evidence="1" type="ORF">GCM10011352_05900</name>
</gene>
<organism evidence="1 2">
    <name type="scientific">Marinobacterium zhoushanense</name>
    <dbReference type="NCBI Taxonomy" id="1679163"/>
    <lineage>
        <taxon>Bacteria</taxon>
        <taxon>Pseudomonadati</taxon>
        <taxon>Pseudomonadota</taxon>
        <taxon>Gammaproteobacteria</taxon>
        <taxon>Oceanospirillales</taxon>
        <taxon>Oceanospirillaceae</taxon>
        <taxon>Marinobacterium</taxon>
    </lineage>
</organism>
<dbReference type="EMBL" id="BMIJ01000001">
    <property type="protein sequence ID" value="GGB82897.1"/>
    <property type="molecule type" value="Genomic_DNA"/>
</dbReference>
<dbReference type="Proteomes" id="UP000629025">
    <property type="component" value="Unassembled WGS sequence"/>
</dbReference>
<sequence>MPLTELQNEIAAWRQRMKRDYDRSVNRDLSKQNSGELMLRNLTGILKQGYDLVLVKPGLTGLRSESDRAAVLHAFEGAIDELLEYAVTKHRTSCALSNFPDEHKPSLDYIAKVLQAAATDWDHFTCEVSARCAAVE</sequence>
<name>A0ABQ1K118_9GAMM</name>
<evidence type="ECO:0000313" key="1">
    <source>
        <dbReference type="EMBL" id="GGB82897.1"/>
    </source>
</evidence>
<accession>A0ABQ1K118</accession>
<reference evidence="2" key="1">
    <citation type="journal article" date="2019" name="Int. J. Syst. Evol. Microbiol.">
        <title>The Global Catalogue of Microorganisms (GCM) 10K type strain sequencing project: providing services to taxonomists for standard genome sequencing and annotation.</title>
        <authorList>
            <consortium name="The Broad Institute Genomics Platform"/>
            <consortium name="The Broad Institute Genome Sequencing Center for Infectious Disease"/>
            <person name="Wu L."/>
            <person name="Ma J."/>
        </authorList>
    </citation>
    <scope>NUCLEOTIDE SEQUENCE [LARGE SCALE GENOMIC DNA]</scope>
    <source>
        <strain evidence="2">CGMCC 1.15341</strain>
    </source>
</reference>